<reference evidence="7 8" key="1">
    <citation type="journal article" date="2020" name="Microorganisms">
        <title>Osmotic Adaptation and Compatible Solute Biosynthesis of Phototrophic Bacteria as Revealed from Genome Analyses.</title>
        <authorList>
            <person name="Imhoff J.F."/>
            <person name="Rahn T."/>
            <person name="Kunzel S."/>
            <person name="Keller A."/>
            <person name="Neulinger S.C."/>
        </authorList>
    </citation>
    <scope>NUCLEOTIDE SEQUENCE [LARGE SCALE GENOMIC DNA]</scope>
    <source>
        <strain evidence="7 8">DSM 6210</strain>
    </source>
</reference>
<evidence type="ECO:0000256" key="2">
    <source>
        <dbReference type="ARBA" id="ARBA00022475"/>
    </source>
</evidence>
<feature type="transmembrane region" description="Helical" evidence="6">
    <location>
        <begin position="289"/>
        <end position="311"/>
    </location>
</feature>
<dbReference type="Pfam" id="PF02040">
    <property type="entry name" value="ArsB"/>
    <property type="match status" value="1"/>
</dbReference>
<keyword evidence="2" id="KW-1003">Cell membrane</keyword>
<dbReference type="PANTHER" id="PTHR43302:SF5">
    <property type="entry name" value="TRANSPORTER ARSB-RELATED"/>
    <property type="match status" value="1"/>
</dbReference>
<keyword evidence="4 6" id="KW-1133">Transmembrane helix</keyword>
<evidence type="ECO:0000313" key="8">
    <source>
        <dbReference type="Proteomes" id="UP000748752"/>
    </source>
</evidence>
<evidence type="ECO:0000313" key="7">
    <source>
        <dbReference type="EMBL" id="MBK1633247.1"/>
    </source>
</evidence>
<evidence type="ECO:0000256" key="3">
    <source>
        <dbReference type="ARBA" id="ARBA00022692"/>
    </source>
</evidence>
<evidence type="ECO:0000256" key="5">
    <source>
        <dbReference type="ARBA" id="ARBA00023136"/>
    </source>
</evidence>
<dbReference type="EMBL" id="NRRV01000074">
    <property type="protein sequence ID" value="MBK1633247.1"/>
    <property type="molecule type" value="Genomic_DNA"/>
</dbReference>
<dbReference type="PANTHER" id="PTHR43302">
    <property type="entry name" value="TRANSPORTER ARSB-RELATED"/>
    <property type="match status" value="1"/>
</dbReference>
<feature type="transmembrane region" description="Helical" evidence="6">
    <location>
        <begin position="150"/>
        <end position="169"/>
    </location>
</feature>
<organism evidence="7 8">
    <name type="scientific">Thiohalocapsa halophila</name>
    <dbReference type="NCBI Taxonomy" id="69359"/>
    <lineage>
        <taxon>Bacteria</taxon>
        <taxon>Pseudomonadati</taxon>
        <taxon>Pseudomonadota</taxon>
        <taxon>Gammaproteobacteria</taxon>
        <taxon>Chromatiales</taxon>
        <taxon>Chromatiaceae</taxon>
        <taxon>Thiohalocapsa</taxon>
    </lineage>
</organism>
<feature type="transmembrane region" description="Helical" evidence="6">
    <location>
        <begin position="63"/>
        <end position="85"/>
    </location>
</feature>
<feature type="transmembrane region" description="Helical" evidence="6">
    <location>
        <begin position="30"/>
        <end position="51"/>
    </location>
</feature>
<dbReference type="Proteomes" id="UP000748752">
    <property type="component" value="Unassembled WGS sequence"/>
</dbReference>
<protein>
    <recommendedName>
        <fullName evidence="9">Arsenic transporter</fullName>
    </recommendedName>
</protein>
<feature type="transmembrane region" description="Helical" evidence="6">
    <location>
        <begin position="105"/>
        <end position="129"/>
    </location>
</feature>
<feature type="transmembrane region" description="Helical" evidence="6">
    <location>
        <begin position="189"/>
        <end position="210"/>
    </location>
</feature>
<feature type="transmembrane region" description="Helical" evidence="6">
    <location>
        <begin position="410"/>
        <end position="439"/>
    </location>
</feature>
<dbReference type="RefSeq" id="WP_200241412.1">
    <property type="nucleotide sequence ID" value="NZ_NRRV01000074.1"/>
</dbReference>
<keyword evidence="8" id="KW-1185">Reference proteome</keyword>
<dbReference type="PRINTS" id="PR00758">
    <property type="entry name" value="ARSENICPUMP"/>
</dbReference>
<keyword evidence="3 6" id="KW-0812">Transmembrane</keyword>
<comment type="caution">
    <text evidence="7">The sequence shown here is derived from an EMBL/GenBank/DDBJ whole genome shotgun (WGS) entry which is preliminary data.</text>
</comment>
<accession>A0ABS1CMS6</accession>
<proteinExistence type="predicted"/>
<evidence type="ECO:0000256" key="1">
    <source>
        <dbReference type="ARBA" id="ARBA00004651"/>
    </source>
</evidence>
<name>A0ABS1CMS6_9GAMM</name>
<gene>
    <name evidence="7" type="ORF">CKO31_21325</name>
</gene>
<keyword evidence="5 6" id="KW-0472">Membrane</keyword>
<evidence type="ECO:0000256" key="4">
    <source>
        <dbReference type="ARBA" id="ARBA00022989"/>
    </source>
</evidence>
<feature type="transmembrane region" description="Helical" evidence="6">
    <location>
        <begin position="7"/>
        <end position="24"/>
    </location>
</feature>
<evidence type="ECO:0008006" key="9">
    <source>
        <dbReference type="Google" id="ProtNLM"/>
    </source>
</evidence>
<feature type="transmembrane region" description="Helical" evidence="6">
    <location>
        <begin position="371"/>
        <end position="398"/>
    </location>
</feature>
<comment type="subcellular location">
    <subcellularLocation>
        <location evidence="1">Cell membrane</location>
        <topology evidence="1">Multi-pass membrane protein</topology>
    </subcellularLocation>
</comment>
<dbReference type="InterPro" id="IPR000802">
    <property type="entry name" value="Arsenical_pump_ArsB"/>
</dbReference>
<sequence>MGEAARFAMPVSILALTIGLALVRPQLASLRIGIAGAALIGATLVLLSGVVPLDLAWNTVRRLAVPLTTIVSLMTITLVAARVGLLELLGEAIARGAGGDGRRLFTLIFWSGTAVGALFTNDAAILLFTPMVLIMMDRVALPEWRESQRLPYYFAVLYVGNLVGAFVISNPINIVAASFFGIDFVEYSMWMLLPAVVSMAVSWWGLRIAFRRDLPLSCRRSERALGLPKSADRRLLQATAGILVLTLLGFLTERLTGLPTWMVAATGALSLLTLLARRGESPLPILARIDWHVLVFVCGIMIVTVGLRNAGITHVFGDIIARLGGGSLPGLLLSTSLTAAVSSAFINNHSTVGLMIWVIEDFSLPALQQNLLVYAALIGGDLGPKMLPVGSLAALMWFRMLHLHGVSVSVWRYIVLGIPITLAAVLASVLTLILQWWLVSG</sequence>
<evidence type="ECO:0000256" key="6">
    <source>
        <dbReference type="SAM" id="Phobius"/>
    </source>
</evidence>